<dbReference type="EMBL" id="PUIV01000003">
    <property type="protein sequence ID" value="PWB95206.1"/>
    <property type="molecule type" value="Genomic_DNA"/>
</dbReference>
<keyword evidence="10" id="KW-0585">Phenylalanine catabolism</keyword>
<evidence type="ECO:0000256" key="2">
    <source>
        <dbReference type="ARBA" id="ARBA00001946"/>
    </source>
</evidence>
<feature type="binding site" evidence="13">
    <location>
        <position position="212"/>
    </location>
    <ligand>
        <name>Ca(2+)</name>
        <dbReference type="ChEBI" id="CHEBI:29108"/>
    </ligand>
</feature>
<feature type="binding site" evidence="13">
    <location>
        <position position="270"/>
    </location>
    <ligand>
        <name>Mg(2+)</name>
        <dbReference type="ChEBI" id="CHEBI:18420"/>
    </ligand>
</feature>
<evidence type="ECO:0000256" key="10">
    <source>
        <dbReference type="ARBA" id="ARBA00023232"/>
    </source>
</evidence>
<dbReference type="GO" id="GO:0006572">
    <property type="term" value="P:L-tyrosine catabolic process"/>
    <property type="evidence" value="ECO:0007669"/>
    <property type="project" value="UniProtKB-KW"/>
</dbReference>
<evidence type="ECO:0000256" key="8">
    <source>
        <dbReference type="ARBA" id="ARBA00022842"/>
    </source>
</evidence>
<feature type="domain" description="Fumarylacetoacetase-like C-terminal" evidence="14">
    <location>
        <begin position="167"/>
        <end position="433"/>
    </location>
</feature>
<evidence type="ECO:0000259" key="15">
    <source>
        <dbReference type="Pfam" id="PF09298"/>
    </source>
</evidence>
<dbReference type="PANTHER" id="PTHR43069">
    <property type="entry name" value="FUMARYLACETOACETASE"/>
    <property type="match status" value="1"/>
</dbReference>
<keyword evidence="5 13" id="KW-0479">Metal-binding</keyword>
<comment type="cofactor">
    <cofactor evidence="2 13">
        <name>Mg(2+)</name>
        <dbReference type="ChEBI" id="CHEBI:18420"/>
    </cofactor>
</comment>
<evidence type="ECO:0000256" key="11">
    <source>
        <dbReference type="PIRSR" id="PIRSR605959-1"/>
    </source>
</evidence>
<evidence type="ECO:0000256" key="1">
    <source>
        <dbReference type="ARBA" id="ARBA00001913"/>
    </source>
</evidence>
<feature type="binding site" evidence="13">
    <location>
        <position position="246"/>
    </location>
    <ligand>
        <name>Ca(2+)</name>
        <dbReference type="ChEBI" id="CHEBI:29108"/>
    </ligand>
</feature>
<evidence type="ECO:0000256" key="13">
    <source>
        <dbReference type="PIRSR" id="PIRSR605959-3"/>
    </source>
</evidence>
<evidence type="ECO:0000256" key="5">
    <source>
        <dbReference type="ARBA" id="ARBA00022723"/>
    </source>
</evidence>
<sequence length="441" mass="47044">MMIAINHTHDKAARSWVAGANGPDGDFPIQNLPFAVFRRAGEQHHWRGGVAIGDHIVDMHALGDAALLEGAAAAAARACVSPSLNALFRLGPTAWRALRHGLFDLLKEGAPPAERDAVAACLVPREDAIFKVATDIGDYTDFYTSLFHADNIGRAMGLELVTPNFRWMPLAYHGRASSIGVSGRPVRRPLGQAKPPGAVVPQLQACRRLDYEAELAIYIGQGNAAGERVPIDEAEDKVFGIGLLNDWSARDIQVWEQAPLGPFLAKNFATGVSPWIVTLEALAPFRAAAPRPEGDPAPLPYLDSDQNRMSGGFDIVLEVRLGTARQREAGRLPRRVSVTSFRHQYWTVAQMIAHHTVNGCNLQIGDVIGSGTVSGPGEGEAGALSELSKAGSAPVPLDAGEERAFLEDGDTVILSGYCAKDGFARIGFGDCAGEVQPAPTL</sequence>
<dbReference type="Pfam" id="PF09298">
    <property type="entry name" value="FAA_hydrolase_N"/>
    <property type="match status" value="1"/>
</dbReference>
<dbReference type="UniPathway" id="UPA00139">
    <property type="reaction ID" value="UER00341"/>
</dbReference>
<keyword evidence="17" id="KW-1185">Reference proteome</keyword>
<dbReference type="NCBIfam" id="TIGR01266">
    <property type="entry name" value="fum_ac_acetase"/>
    <property type="match status" value="1"/>
</dbReference>
<evidence type="ECO:0000256" key="12">
    <source>
        <dbReference type="PIRSR" id="PIRSR605959-2"/>
    </source>
</evidence>
<dbReference type="Gene3D" id="2.30.30.230">
    <property type="entry name" value="Fumarylacetoacetase, N-terminal domain"/>
    <property type="match status" value="1"/>
</dbReference>
<evidence type="ECO:0000313" key="17">
    <source>
        <dbReference type="Proteomes" id="UP000245137"/>
    </source>
</evidence>
<feature type="binding site" evidence="13">
    <location>
        <position position="214"/>
    </location>
    <ligand>
        <name>Ca(2+)</name>
        <dbReference type="ChEBI" id="CHEBI:29108"/>
    </ligand>
</feature>
<dbReference type="GO" id="GO:0004334">
    <property type="term" value="F:fumarylacetoacetase activity"/>
    <property type="evidence" value="ECO:0007669"/>
    <property type="project" value="UniProtKB-EC"/>
</dbReference>
<evidence type="ECO:0000256" key="4">
    <source>
        <dbReference type="ARBA" id="ARBA00012094"/>
    </source>
</evidence>
<dbReference type="InterPro" id="IPR005959">
    <property type="entry name" value="Fumarylacetoacetase"/>
</dbReference>
<evidence type="ECO:0000313" key="16">
    <source>
        <dbReference type="EMBL" id="PWB95206.1"/>
    </source>
</evidence>
<name>A0A2U1SUE0_METSR</name>
<feature type="domain" description="Fumarylacetoacetase N-terminal" evidence="15">
    <location>
        <begin position="30"/>
        <end position="128"/>
    </location>
</feature>
<feature type="binding site" evidence="12">
    <location>
        <position position="143"/>
    </location>
    <ligand>
        <name>substrate</name>
    </ligand>
</feature>
<dbReference type="InterPro" id="IPR015377">
    <property type="entry name" value="Fumarylacetoacetase_N"/>
</dbReference>
<dbReference type="Proteomes" id="UP000245137">
    <property type="component" value="Unassembled WGS sequence"/>
</dbReference>
<proteinExistence type="predicted"/>
<keyword evidence="8 13" id="KW-0460">Magnesium</keyword>
<gene>
    <name evidence="16" type="primary">fahA</name>
    <name evidence="16" type="ORF">C5689_03410</name>
</gene>
<feature type="binding site" evidence="13">
    <location>
        <position position="246"/>
    </location>
    <ligand>
        <name>Mg(2+)</name>
        <dbReference type="ChEBI" id="CHEBI:18420"/>
    </ligand>
</feature>
<comment type="pathway">
    <text evidence="3">Amino-acid degradation; L-phenylalanine degradation; acetoacetate and fumarate from L-phenylalanine: step 6/6.</text>
</comment>
<dbReference type="InterPro" id="IPR036462">
    <property type="entry name" value="Fumarylacetoacetase_N_sf"/>
</dbReference>
<keyword evidence="6" id="KW-0378">Hydrolase</keyword>
<evidence type="ECO:0000256" key="6">
    <source>
        <dbReference type="ARBA" id="ARBA00022801"/>
    </source>
</evidence>
<comment type="cofactor">
    <cofactor evidence="1 13">
        <name>Ca(2+)</name>
        <dbReference type="ChEBI" id="CHEBI:29108"/>
    </cofactor>
</comment>
<feature type="binding site" evidence="13">
    <location>
        <position position="141"/>
    </location>
    <ligand>
        <name>Ca(2+)</name>
        <dbReference type="ChEBI" id="CHEBI:29108"/>
    </ligand>
</feature>
<dbReference type="OrthoDB" id="3766879at2"/>
<accession>A0A2U1SUE0</accession>
<dbReference type="Pfam" id="PF01557">
    <property type="entry name" value="FAA_hydrolase"/>
    <property type="match status" value="1"/>
</dbReference>
<reference evidence="16 17" key="1">
    <citation type="journal article" date="2018" name="Appl. Microbiol. Biotechnol.">
        <title>Co-cultivation of the strictly anaerobic methanogen Methanosarcina barkeri with aerobic methanotrophs in an oxygen-limited membrane bioreactor.</title>
        <authorList>
            <person name="In 't Zandt M.H."/>
            <person name="van den Bosch T.J.M."/>
            <person name="Rijkers R."/>
            <person name="van Kessel M.A.H.J."/>
            <person name="Jetten M.S.M."/>
            <person name="Welte C.U."/>
        </authorList>
    </citation>
    <scope>NUCLEOTIDE SEQUENCE [LARGE SCALE GENOMIC DNA]</scope>
    <source>
        <strain evidence="16 17">DSM 17706</strain>
    </source>
</reference>
<evidence type="ECO:0000256" key="7">
    <source>
        <dbReference type="ARBA" id="ARBA00022837"/>
    </source>
</evidence>
<dbReference type="Gene3D" id="3.90.850.10">
    <property type="entry name" value="Fumarylacetoacetase-like, C-terminal domain"/>
    <property type="match status" value="1"/>
</dbReference>
<dbReference type="PANTHER" id="PTHR43069:SF2">
    <property type="entry name" value="FUMARYLACETOACETASE"/>
    <property type="match status" value="1"/>
</dbReference>
<organism evidence="16 17">
    <name type="scientific">Methylosinus sporium</name>
    <dbReference type="NCBI Taxonomy" id="428"/>
    <lineage>
        <taxon>Bacteria</taxon>
        <taxon>Pseudomonadati</taxon>
        <taxon>Pseudomonadota</taxon>
        <taxon>Alphaproteobacteria</taxon>
        <taxon>Hyphomicrobiales</taxon>
        <taxon>Methylocystaceae</taxon>
        <taxon>Methylosinus</taxon>
    </lineage>
</organism>
<keyword evidence="9" id="KW-0828">Tyrosine catabolism</keyword>
<feature type="binding site" evidence="13">
    <location>
        <position position="266"/>
    </location>
    <ligand>
        <name>Mg(2+)</name>
        <dbReference type="ChEBI" id="CHEBI:18420"/>
    </ligand>
</feature>
<dbReference type="GO" id="GO:1902000">
    <property type="term" value="P:homogentisate catabolic process"/>
    <property type="evidence" value="ECO:0007669"/>
    <property type="project" value="TreeGrafter"/>
</dbReference>
<dbReference type="GO" id="GO:0046872">
    <property type="term" value="F:metal ion binding"/>
    <property type="evidence" value="ECO:0007669"/>
    <property type="project" value="UniProtKB-KW"/>
</dbReference>
<dbReference type="SUPFAM" id="SSF63433">
    <property type="entry name" value="Fumarylacetoacetate hydrolase, FAH, N-terminal domain"/>
    <property type="match status" value="1"/>
</dbReference>
<comment type="caution">
    <text evidence="16">The sequence shown here is derived from an EMBL/GenBank/DDBJ whole genome shotgun (WGS) entry which is preliminary data.</text>
</comment>
<feature type="binding site" evidence="12">
    <location>
        <position position="372"/>
    </location>
    <ligand>
        <name>substrate</name>
    </ligand>
</feature>
<evidence type="ECO:0000256" key="3">
    <source>
        <dbReference type="ARBA" id="ARBA00004782"/>
    </source>
</evidence>
<dbReference type="SUPFAM" id="SSF56529">
    <property type="entry name" value="FAH"/>
    <property type="match status" value="1"/>
</dbReference>
<feature type="active site" description="Proton acceptor" evidence="11">
    <location>
        <position position="148"/>
    </location>
</feature>
<dbReference type="GO" id="GO:0006559">
    <property type="term" value="P:L-phenylalanine catabolic process"/>
    <property type="evidence" value="ECO:0007669"/>
    <property type="project" value="UniProtKB-UniPathway"/>
</dbReference>
<feature type="binding site" evidence="12">
    <location>
        <position position="253"/>
    </location>
    <ligand>
        <name>substrate</name>
    </ligand>
</feature>
<evidence type="ECO:0000259" key="14">
    <source>
        <dbReference type="Pfam" id="PF01557"/>
    </source>
</evidence>
<dbReference type="AlphaFoldDB" id="A0A2U1SUE0"/>
<dbReference type="EC" id="3.7.1.2" evidence="4"/>
<dbReference type="InterPro" id="IPR036663">
    <property type="entry name" value="Fumarylacetoacetase_C_sf"/>
</dbReference>
<keyword evidence="7 13" id="KW-0106">Calcium</keyword>
<protein>
    <recommendedName>
        <fullName evidence="4">fumarylacetoacetase</fullName>
        <ecNumber evidence="4">3.7.1.2</ecNumber>
    </recommendedName>
</protein>
<evidence type="ECO:0000256" key="9">
    <source>
        <dbReference type="ARBA" id="ARBA00022878"/>
    </source>
</evidence>
<dbReference type="InterPro" id="IPR011234">
    <property type="entry name" value="Fumarylacetoacetase-like_C"/>
</dbReference>